<dbReference type="FunFam" id="3.20.20.70:FF:000092">
    <property type="entry name" value="Uridine monophosphate synthetase"/>
    <property type="match status" value="1"/>
</dbReference>
<dbReference type="FunFam" id="3.40.50.2020:FF:000025">
    <property type="entry name" value="Uridine monophosphate synthetase"/>
    <property type="match status" value="1"/>
</dbReference>
<keyword evidence="8" id="KW-0328">Glycosyltransferase</keyword>
<evidence type="ECO:0000256" key="12">
    <source>
        <dbReference type="ARBA" id="ARBA00023239"/>
    </source>
</evidence>
<dbReference type="PANTHER" id="PTHR19278:SF9">
    <property type="entry name" value="URIDINE 5'-MONOPHOSPHATE SYNTHASE"/>
    <property type="match status" value="1"/>
</dbReference>
<dbReference type="PROSITE" id="PS00156">
    <property type="entry name" value="OMPDECASE"/>
    <property type="match status" value="1"/>
</dbReference>
<evidence type="ECO:0000313" key="19">
    <source>
        <dbReference type="EMBL" id="TVU09847.1"/>
    </source>
</evidence>
<keyword evidence="13" id="KW-0511">Multifunctional enzyme</keyword>
<dbReference type="InterPro" id="IPR013785">
    <property type="entry name" value="Aldolase_TIM"/>
</dbReference>
<dbReference type="EMBL" id="RWGY01000039">
    <property type="protein sequence ID" value="TVU09847.1"/>
    <property type="molecule type" value="Genomic_DNA"/>
</dbReference>
<feature type="active site" description="For OMPdecase activity" evidence="16">
    <location>
        <position position="307"/>
    </location>
</feature>
<evidence type="ECO:0000256" key="10">
    <source>
        <dbReference type="ARBA" id="ARBA00022793"/>
    </source>
</evidence>
<name>A0A5J9TF73_9POAL</name>
<evidence type="ECO:0000256" key="13">
    <source>
        <dbReference type="ARBA" id="ARBA00023268"/>
    </source>
</evidence>
<evidence type="ECO:0000256" key="2">
    <source>
        <dbReference type="ARBA" id="ARBA00004889"/>
    </source>
</evidence>
<feature type="binding site" evidence="17">
    <location>
        <position position="445"/>
    </location>
    <ligand>
        <name>substrate</name>
    </ligand>
</feature>
<dbReference type="Proteomes" id="UP000324897">
    <property type="component" value="Chromosome 3"/>
</dbReference>
<dbReference type="Pfam" id="PF00215">
    <property type="entry name" value="OMPdecase"/>
    <property type="match status" value="1"/>
</dbReference>
<dbReference type="NCBIfam" id="TIGR00336">
    <property type="entry name" value="pyrE"/>
    <property type="match status" value="1"/>
</dbReference>
<evidence type="ECO:0000256" key="9">
    <source>
        <dbReference type="ARBA" id="ARBA00022679"/>
    </source>
</evidence>
<feature type="binding site" evidence="17">
    <location>
        <position position="249"/>
    </location>
    <ligand>
        <name>substrate</name>
    </ligand>
</feature>
<dbReference type="SUPFAM" id="SSF51366">
    <property type="entry name" value="Ribulose-phoshate binding barrel"/>
    <property type="match status" value="1"/>
</dbReference>
<dbReference type="GO" id="GO:0004588">
    <property type="term" value="F:orotate phosphoribosyltransferase activity"/>
    <property type="evidence" value="ECO:0007669"/>
    <property type="project" value="UniProtKB-EC"/>
</dbReference>
<dbReference type="InterPro" id="IPR014732">
    <property type="entry name" value="OMPdecase"/>
</dbReference>
<dbReference type="Gene3D" id="3.20.20.70">
    <property type="entry name" value="Aldolase class I"/>
    <property type="match status" value="1"/>
</dbReference>
<dbReference type="InterPro" id="IPR023031">
    <property type="entry name" value="OPRT"/>
</dbReference>
<keyword evidence="12" id="KW-0456">Lyase</keyword>
<dbReference type="SMART" id="SM00934">
    <property type="entry name" value="OMPdecase"/>
    <property type="match status" value="1"/>
</dbReference>
<dbReference type="CDD" id="cd04725">
    <property type="entry name" value="OMP_decarboxylase_like"/>
    <property type="match status" value="1"/>
</dbReference>
<dbReference type="GO" id="GO:0004590">
    <property type="term" value="F:orotidine-5'-phosphate decarboxylase activity"/>
    <property type="evidence" value="ECO:0007669"/>
    <property type="project" value="UniProtKB-EC"/>
</dbReference>
<comment type="similarity">
    <text evidence="3">In the N-terminal section; belongs to the purine/pyrimidine phosphoribosyltransferase family.</text>
</comment>
<dbReference type="EC" id="4.1.1.23" evidence="6"/>
<comment type="catalytic activity">
    <reaction evidence="14">
        <text>orotidine 5'-phosphate + diphosphate = orotate + 5-phospho-alpha-D-ribose 1-diphosphate</text>
        <dbReference type="Rhea" id="RHEA:10380"/>
        <dbReference type="ChEBI" id="CHEBI:30839"/>
        <dbReference type="ChEBI" id="CHEBI:33019"/>
        <dbReference type="ChEBI" id="CHEBI:57538"/>
        <dbReference type="ChEBI" id="CHEBI:58017"/>
        <dbReference type="EC" id="2.4.2.10"/>
    </reaction>
</comment>
<dbReference type="InterPro" id="IPR001754">
    <property type="entry name" value="OMPdeCOase_dom"/>
</dbReference>
<dbReference type="NCBIfam" id="TIGR01740">
    <property type="entry name" value="pyrF"/>
    <property type="match status" value="1"/>
</dbReference>
<dbReference type="OrthoDB" id="10263753at2759"/>
<evidence type="ECO:0000256" key="15">
    <source>
        <dbReference type="ARBA" id="ARBA00049157"/>
    </source>
</evidence>
<evidence type="ECO:0000256" key="4">
    <source>
        <dbReference type="ARBA" id="ARBA00009769"/>
    </source>
</evidence>
<evidence type="ECO:0000256" key="11">
    <source>
        <dbReference type="ARBA" id="ARBA00022975"/>
    </source>
</evidence>
<proteinExistence type="inferred from homology"/>
<evidence type="ECO:0000256" key="7">
    <source>
        <dbReference type="ARBA" id="ARBA00015047"/>
    </source>
</evidence>
<feature type="binding site" evidence="17">
    <location>
        <position position="425"/>
    </location>
    <ligand>
        <name>substrate</name>
    </ligand>
</feature>
<dbReference type="Gene3D" id="3.40.50.2020">
    <property type="match status" value="1"/>
</dbReference>
<evidence type="ECO:0000256" key="1">
    <source>
        <dbReference type="ARBA" id="ARBA00004861"/>
    </source>
</evidence>
<evidence type="ECO:0000256" key="3">
    <source>
        <dbReference type="ARBA" id="ARBA00006221"/>
    </source>
</evidence>
<dbReference type="UniPathway" id="UPA00070">
    <property type="reaction ID" value="UER00119"/>
</dbReference>
<dbReference type="HAMAP" id="MF_01208">
    <property type="entry name" value="PyrE"/>
    <property type="match status" value="1"/>
</dbReference>
<dbReference type="InterPro" id="IPR000836">
    <property type="entry name" value="PRTase_dom"/>
</dbReference>
<comment type="caution">
    <text evidence="19">The sequence shown here is derived from an EMBL/GenBank/DDBJ whole genome shotgun (WGS) entry which is preliminary data.</text>
</comment>
<evidence type="ECO:0000256" key="5">
    <source>
        <dbReference type="ARBA" id="ARBA00011971"/>
    </source>
</evidence>
<dbReference type="InterPro" id="IPR011060">
    <property type="entry name" value="RibuloseP-bd_barrel"/>
</dbReference>
<sequence>MDAAALEKLILDLHEIEAVKLGSFVLKSGITSPIYLDLRVLVSHPRLLSAIASLLHSLPATRPYNLLCGVPYTALPIAAVLSVDQSIPMLMRRKEVKAHGTAKSIEGSFKPGDTVLIIEDLVTSGASVLETATPLRGEGLVVADAVVVVDREQGGRENLAANGITLHSLMTLTEVLAVLLKHGKVTAEKAEEVRQFLDANRKVAVPGAPPPRVLRKPFEERAKSATNPVGRKLFEIMVAKQTNLCVAADVGTAKELLELAEKIGSEICMLKTHVDILSDFTPEFGSKLRSIADKHNFLIFEDRKFADIGNTVTMQYEGGIYRILDWADIVNAHIVPGPGIVDGLKLKGLPKGRALLLLAEMSSAGNLAHGDYTAAAVKIAEQHSDFVIGFISVNPASWSAKPSNPALIHATPGVQMAAGGDALGQQYNTISSVIEDRGSDVIIVGRGIIKASDPYKTAMEYRIKGWQAYLFTLQ</sequence>
<dbReference type="SUPFAM" id="SSF53271">
    <property type="entry name" value="PRTase-like"/>
    <property type="match status" value="1"/>
</dbReference>
<dbReference type="PANTHER" id="PTHR19278">
    <property type="entry name" value="OROTATE PHOSPHORIBOSYLTRANSFERASE"/>
    <property type="match status" value="1"/>
</dbReference>
<accession>A0A5J9TF73</accession>
<comment type="similarity">
    <text evidence="4">In the C-terminal section; belongs to the OMP decarboxylase family.</text>
</comment>
<comment type="pathway">
    <text evidence="2">Pyrimidine metabolism; UMP biosynthesis via de novo pathway; UMP from orotate: step 1/2.</text>
</comment>
<evidence type="ECO:0000259" key="18">
    <source>
        <dbReference type="SMART" id="SM00934"/>
    </source>
</evidence>
<dbReference type="InterPro" id="IPR004467">
    <property type="entry name" value="Or_phspho_trans_dom"/>
</dbReference>
<keyword evidence="11" id="KW-0665">Pyrimidine biosynthesis</keyword>
<protein>
    <recommendedName>
        <fullName evidence="7">Uridine 5'-monophosphate synthase</fullName>
        <ecNumber evidence="5">2.4.2.10</ecNumber>
        <ecNumber evidence="6">4.1.1.23</ecNumber>
    </recommendedName>
</protein>
<dbReference type="InterPro" id="IPR018089">
    <property type="entry name" value="OMPdecase_AS"/>
</dbReference>
<evidence type="ECO:0000256" key="16">
    <source>
        <dbReference type="PIRSR" id="PIRSR614732-1"/>
    </source>
</evidence>
<feature type="active site" description="For OMPdecase activity" evidence="16">
    <location>
        <position position="304"/>
    </location>
</feature>
<dbReference type="InterPro" id="IPR029057">
    <property type="entry name" value="PRTase-like"/>
</dbReference>
<keyword evidence="10" id="KW-0210">Decarboxylase</keyword>
<comment type="pathway">
    <text evidence="1">Pyrimidine metabolism; UMP biosynthesis via de novo pathway; UMP from orotate: step 2/2.</text>
</comment>
<evidence type="ECO:0000256" key="8">
    <source>
        <dbReference type="ARBA" id="ARBA00022676"/>
    </source>
</evidence>
<feature type="domain" description="Orotidine 5'-phosphate decarboxylase" evidence="18">
    <location>
        <begin position="243"/>
        <end position="461"/>
    </location>
</feature>
<dbReference type="GO" id="GO:0006207">
    <property type="term" value="P:'de novo' pyrimidine nucleobase biosynthetic process"/>
    <property type="evidence" value="ECO:0007669"/>
    <property type="project" value="InterPro"/>
</dbReference>
<comment type="catalytic activity">
    <reaction evidence="15">
        <text>orotidine 5'-phosphate + H(+) = UMP + CO2</text>
        <dbReference type="Rhea" id="RHEA:11596"/>
        <dbReference type="ChEBI" id="CHEBI:15378"/>
        <dbReference type="ChEBI" id="CHEBI:16526"/>
        <dbReference type="ChEBI" id="CHEBI:57538"/>
        <dbReference type="ChEBI" id="CHEBI:57865"/>
        <dbReference type="EC" id="4.1.1.23"/>
    </reaction>
</comment>
<dbReference type="CDD" id="cd06223">
    <property type="entry name" value="PRTases_typeI"/>
    <property type="match status" value="1"/>
</dbReference>
<dbReference type="AlphaFoldDB" id="A0A5J9TF73"/>
<organism evidence="19 20">
    <name type="scientific">Eragrostis curvula</name>
    <name type="common">weeping love grass</name>
    <dbReference type="NCBI Taxonomy" id="38414"/>
    <lineage>
        <taxon>Eukaryota</taxon>
        <taxon>Viridiplantae</taxon>
        <taxon>Streptophyta</taxon>
        <taxon>Embryophyta</taxon>
        <taxon>Tracheophyta</taxon>
        <taxon>Spermatophyta</taxon>
        <taxon>Magnoliopsida</taxon>
        <taxon>Liliopsida</taxon>
        <taxon>Poales</taxon>
        <taxon>Poaceae</taxon>
        <taxon>PACMAD clade</taxon>
        <taxon>Chloridoideae</taxon>
        <taxon>Eragrostideae</taxon>
        <taxon>Eragrostidinae</taxon>
        <taxon>Eragrostis</taxon>
    </lineage>
</organism>
<dbReference type="Gramene" id="TVU09847">
    <property type="protein sequence ID" value="TVU09847"/>
    <property type="gene ID" value="EJB05_43344"/>
</dbReference>
<evidence type="ECO:0000313" key="20">
    <source>
        <dbReference type="Proteomes" id="UP000324897"/>
    </source>
</evidence>
<keyword evidence="20" id="KW-1185">Reference proteome</keyword>
<feature type="active site" description="For OMPdecase activity" evidence="16">
    <location>
        <position position="302"/>
    </location>
</feature>
<feature type="binding site" evidence="17">
    <location>
        <position position="362"/>
    </location>
    <ligand>
        <name>substrate</name>
    </ligand>
</feature>
<evidence type="ECO:0000256" key="14">
    <source>
        <dbReference type="ARBA" id="ARBA00049126"/>
    </source>
</evidence>
<dbReference type="EC" id="2.4.2.10" evidence="5"/>
<reference evidence="19 20" key="1">
    <citation type="journal article" date="2019" name="Sci. Rep.">
        <title>A high-quality genome of Eragrostis curvula grass provides insights into Poaceae evolution and supports new strategies to enhance forage quality.</title>
        <authorList>
            <person name="Carballo J."/>
            <person name="Santos B.A.C.M."/>
            <person name="Zappacosta D."/>
            <person name="Garbus I."/>
            <person name="Selva J.P."/>
            <person name="Gallo C.A."/>
            <person name="Diaz A."/>
            <person name="Albertini E."/>
            <person name="Caccamo M."/>
            <person name="Echenique V."/>
        </authorList>
    </citation>
    <scope>NUCLEOTIDE SEQUENCE [LARGE SCALE GENOMIC DNA]</scope>
    <source>
        <strain evidence="20">cv. Victoria</strain>
        <tissue evidence="19">Leaf</tissue>
    </source>
</reference>
<feature type="binding site" evidence="17">
    <location>
        <position position="446"/>
    </location>
    <ligand>
        <name>substrate</name>
    </ligand>
</feature>
<dbReference type="GO" id="GO:0044205">
    <property type="term" value="P:'de novo' UMP biosynthetic process"/>
    <property type="evidence" value="ECO:0007669"/>
    <property type="project" value="UniProtKB-UniPathway"/>
</dbReference>
<evidence type="ECO:0000256" key="17">
    <source>
        <dbReference type="PIRSR" id="PIRSR614732-2"/>
    </source>
</evidence>
<feature type="binding site" evidence="17">
    <location>
        <position position="271"/>
    </location>
    <ligand>
        <name>substrate</name>
    </ligand>
</feature>
<gene>
    <name evidence="19" type="ORF">EJB05_43344</name>
</gene>
<keyword evidence="9" id="KW-0808">Transferase</keyword>
<evidence type="ECO:0000256" key="6">
    <source>
        <dbReference type="ARBA" id="ARBA00012321"/>
    </source>
</evidence>